<organism evidence="1 2">
    <name type="scientific">Pseudogulbenkiania ferrooxidans EGD-HP2</name>
    <dbReference type="NCBI Taxonomy" id="1388764"/>
    <lineage>
        <taxon>Bacteria</taxon>
        <taxon>Pseudomonadati</taxon>
        <taxon>Pseudomonadota</taxon>
        <taxon>Betaproteobacteria</taxon>
        <taxon>Neisseriales</taxon>
        <taxon>Chromobacteriaceae</taxon>
        <taxon>Pseudogulbenkiania</taxon>
    </lineage>
</organism>
<dbReference type="NCBIfam" id="TIGR00278">
    <property type="entry name" value="membrane protein insertion efficiency factor YidD"/>
    <property type="match status" value="1"/>
</dbReference>
<accession>A0ABP2XJW5</accession>
<name>A0ABP2XJW5_9NEIS</name>
<gene>
    <name evidence="1" type="ORF">O166_10745</name>
</gene>
<sequence length="127" mass="14414">MSKRLALWLIRMYQRQLSPRKGYGCAYRAATGRSGCSGLAYRAIRRHGLRRGGWIARERLLRCSTAARTPAARRRQAGYCEPQCGPDCLGPESCDGCWSEAACRSGECLAHYWPDWRRSRRETDGKS</sequence>
<dbReference type="EMBL" id="AVPH01000248">
    <property type="protein sequence ID" value="ERE04902.1"/>
    <property type="molecule type" value="Genomic_DNA"/>
</dbReference>
<dbReference type="Proteomes" id="UP000016426">
    <property type="component" value="Unassembled WGS sequence"/>
</dbReference>
<reference evidence="1 2" key="1">
    <citation type="journal article" date="2013" name="Genome Announc.">
        <title>Genome Sequence of the Pigment-Producing Bacterium Pseudogulbenkiania ferrooxidans, Isolated from Loktak Lake.</title>
        <authorList>
            <person name="Puranik S."/>
            <person name="Talkal R."/>
            <person name="Qureshi A."/>
            <person name="Khardenavis A."/>
            <person name="Kapley A."/>
            <person name="Purohit H.J."/>
        </authorList>
    </citation>
    <scope>NUCLEOTIDE SEQUENCE [LARGE SCALE GENOMIC DNA]</scope>
    <source>
        <strain evidence="1 2">EGD-HP2</strain>
    </source>
</reference>
<dbReference type="SMART" id="SM01234">
    <property type="entry name" value="Haemolytic"/>
    <property type="match status" value="1"/>
</dbReference>
<evidence type="ECO:0000313" key="2">
    <source>
        <dbReference type="Proteomes" id="UP000016426"/>
    </source>
</evidence>
<keyword evidence="2" id="KW-1185">Reference proteome</keyword>
<evidence type="ECO:0008006" key="3">
    <source>
        <dbReference type="Google" id="ProtNLM"/>
    </source>
</evidence>
<dbReference type="Pfam" id="PF01809">
    <property type="entry name" value="YidD"/>
    <property type="match status" value="1"/>
</dbReference>
<protein>
    <recommendedName>
        <fullName evidence="3">Membrane protein insertion efficiency factor YidD</fullName>
    </recommendedName>
</protein>
<proteinExistence type="predicted"/>
<comment type="caution">
    <text evidence="1">The sequence shown here is derived from an EMBL/GenBank/DDBJ whole genome shotgun (WGS) entry which is preliminary data.</text>
</comment>
<dbReference type="InterPro" id="IPR002696">
    <property type="entry name" value="Membr_insert_effic_factor_YidD"/>
</dbReference>
<evidence type="ECO:0000313" key="1">
    <source>
        <dbReference type="EMBL" id="ERE04902.1"/>
    </source>
</evidence>